<feature type="transmembrane region" description="Helical" evidence="1">
    <location>
        <begin position="141"/>
        <end position="167"/>
    </location>
</feature>
<feature type="transmembrane region" description="Helical" evidence="1">
    <location>
        <begin position="179"/>
        <end position="199"/>
    </location>
</feature>
<dbReference type="RefSeq" id="WP_189486860.1">
    <property type="nucleotide sequence ID" value="NZ_BMZB01000003.1"/>
</dbReference>
<protein>
    <submittedName>
        <fullName evidence="2">Uncharacterized protein</fullName>
    </submittedName>
</protein>
<feature type="transmembrane region" description="Helical" evidence="1">
    <location>
        <begin position="369"/>
        <end position="392"/>
    </location>
</feature>
<accession>A0A918QAK2</accession>
<keyword evidence="1" id="KW-0812">Transmembrane</keyword>
<dbReference type="Proteomes" id="UP000662572">
    <property type="component" value="Unassembled WGS sequence"/>
</dbReference>
<reference evidence="2" key="2">
    <citation type="submission" date="2020-09" db="EMBL/GenBank/DDBJ databases">
        <authorList>
            <person name="Sun Q."/>
            <person name="Kim S."/>
        </authorList>
    </citation>
    <scope>NUCLEOTIDE SEQUENCE</scope>
    <source>
        <strain evidence="2">KCTC 32296</strain>
    </source>
</reference>
<keyword evidence="3" id="KW-1185">Reference proteome</keyword>
<evidence type="ECO:0000313" key="3">
    <source>
        <dbReference type="Proteomes" id="UP000662572"/>
    </source>
</evidence>
<feature type="transmembrane region" description="Helical" evidence="1">
    <location>
        <begin position="321"/>
        <end position="338"/>
    </location>
</feature>
<feature type="transmembrane region" description="Helical" evidence="1">
    <location>
        <begin position="26"/>
        <end position="46"/>
    </location>
</feature>
<dbReference type="AlphaFoldDB" id="A0A918QAK2"/>
<proteinExistence type="predicted"/>
<name>A0A918QAK2_9CAUL</name>
<feature type="transmembrane region" description="Helical" evidence="1">
    <location>
        <begin position="345"/>
        <end position="363"/>
    </location>
</feature>
<keyword evidence="1" id="KW-0472">Membrane</keyword>
<keyword evidence="1" id="KW-1133">Transmembrane helix</keyword>
<gene>
    <name evidence="2" type="ORF">GCM10011273_24070</name>
</gene>
<dbReference type="EMBL" id="BMZB01000003">
    <property type="protein sequence ID" value="GGZ36922.1"/>
    <property type="molecule type" value="Genomic_DNA"/>
</dbReference>
<sequence>MLNRLPVFRTDAPAWLSSRLTSPTALGWYIFAFTSPLIGGLIGRIIKERPWLVDFDALACAGDHMTRGLSPYDITPFCQGMKATPYVYAPQIAGVFGHMIEALSYDLLRLSYVLALAIALGFIGWVGMVKAMPHAPNALRIPVYAILTGGSIASGNIGILLHAIILLCALQLDKQRWPFILAVIFGAFFKPTLMTYFIVLLYQDRPLKSRLVTGFTAGSAGILAYLALIKSAGPLSDEWRASLDQIVMTEQPGIGFFSWMPWIGLEPSSTPSLILAALFMVTVAALGFAMAHWGKITAFERIMLGLGVAQLLNPRLMDYDILYIAPAVVLMATMSRHLGLRQYQAVTWGLLIMCASILLINNWDANALPIIPMSGLGITLLMLWVGSQIVWLNREKLIAPFTGLKKPRLQGGLEPL</sequence>
<feature type="transmembrane region" description="Helical" evidence="1">
    <location>
        <begin position="107"/>
        <end position="129"/>
    </location>
</feature>
<evidence type="ECO:0000313" key="2">
    <source>
        <dbReference type="EMBL" id="GGZ36922.1"/>
    </source>
</evidence>
<feature type="transmembrane region" description="Helical" evidence="1">
    <location>
        <begin position="273"/>
        <end position="293"/>
    </location>
</feature>
<organism evidence="2 3">
    <name type="scientific">Asticcacaulis endophyticus</name>
    <dbReference type="NCBI Taxonomy" id="1395890"/>
    <lineage>
        <taxon>Bacteria</taxon>
        <taxon>Pseudomonadati</taxon>
        <taxon>Pseudomonadota</taxon>
        <taxon>Alphaproteobacteria</taxon>
        <taxon>Caulobacterales</taxon>
        <taxon>Caulobacteraceae</taxon>
        <taxon>Asticcacaulis</taxon>
    </lineage>
</organism>
<reference evidence="2" key="1">
    <citation type="journal article" date="2014" name="Int. J. Syst. Evol. Microbiol.">
        <title>Complete genome sequence of Corynebacterium casei LMG S-19264T (=DSM 44701T), isolated from a smear-ripened cheese.</title>
        <authorList>
            <consortium name="US DOE Joint Genome Institute (JGI-PGF)"/>
            <person name="Walter F."/>
            <person name="Albersmeier A."/>
            <person name="Kalinowski J."/>
            <person name="Ruckert C."/>
        </authorList>
    </citation>
    <scope>NUCLEOTIDE SEQUENCE</scope>
    <source>
        <strain evidence="2">KCTC 32296</strain>
    </source>
</reference>
<feature type="transmembrane region" description="Helical" evidence="1">
    <location>
        <begin position="211"/>
        <end position="229"/>
    </location>
</feature>
<evidence type="ECO:0000256" key="1">
    <source>
        <dbReference type="SAM" id="Phobius"/>
    </source>
</evidence>
<comment type="caution">
    <text evidence="2">The sequence shown here is derived from an EMBL/GenBank/DDBJ whole genome shotgun (WGS) entry which is preliminary data.</text>
</comment>